<reference evidence="9" key="2">
    <citation type="journal article" date="2021" name="PeerJ">
        <title>Extensive microbial diversity within the chicken gut microbiome revealed by metagenomics and culture.</title>
        <authorList>
            <person name="Gilroy R."/>
            <person name="Ravi A."/>
            <person name="Getino M."/>
            <person name="Pursley I."/>
            <person name="Horton D.L."/>
            <person name="Alikhan N.F."/>
            <person name="Baker D."/>
            <person name="Gharbi K."/>
            <person name="Hall N."/>
            <person name="Watson M."/>
            <person name="Adriaenssens E.M."/>
            <person name="Foster-Nyarko E."/>
            <person name="Jarju S."/>
            <person name="Secka A."/>
            <person name="Antonio M."/>
            <person name="Oren A."/>
            <person name="Chaudhuri R.R."/>
            <person name="La Ragione R."/>
            <person name="Hildebrand F."/>
            <person name="Pallen M.J."/>
        </authorList>
    </citation>
    <scope>NUCLEOTIDE SEQUENCE</scope>
    <source>
        <strain evidence="9">CHK195-4489</strain>
    </source>
</reference>
<evidence type="ECO:0000256" key="6">
    <source>
        <dbReference type="ARBA" id="ARBA00039017"/>
    </source>
</evidence>
<dbReference type="SUPFAM" id="SSF52499">
    <property type="entry name" value="Isochorismatase-like hydrolases"/>
    <property type="match status" value="1"/>
</dbReference>
<dbReference type="InterPro" id="IPR000868">
    <property type="entry name" value="Isochorismatase-like_dom"/>
</dbReference>
<evidence type="ECO:0000256" key="3">
    <source>
        <dbReference type="ARBA" id="ARBA00022723"/>
    </source>
</evidence>
<evidence type="ECO:0000256" key="4">
    <source>
        <dbReference type="ARBA" id="ARBA00022801"/>
    </source>
</evidence>
<protein>
    <recommendedName>
        <fullName evidence="6">nicotinamidase</fullName>
        <ecNumber evidence="6">3.5.1.19</ecNumber>
    </recommendedName>
    <alternativeName>
        <fullName evidence="7">Nicotinamide deamidase</fullName>
    </alternativeName>
</protein>
<sequence>MKKCLIIVDYQNDFVSGALGFPEAAALAPRLAEKIRTYKAQGDDVIFTFDTHGENYSDTQEGRHLPVPHCIEGTQGHALAGEIAALCEETDRCFRKNTFGSDALYEYLKRTPYERIELAGVVSNICVISNAILAKTAQPETPILVDAGCTASGSAALHAAALDVMAGLQIEIIGRKQ</sequence>
<evidence type="ECO:0000256" key="7">
    <source>
        <dbReference type="ARBA" id="ARBA00043224"/>
    </source>
</evidence>
<evidence type="ECO:0000256" key="1">
    <source>
        <dbReference type="ARBA" id="ARBA00006336"/>
    </source>
</evidence>
<keyword evidence="3" id="KW-0479">Metal-binding</keyword>
<gene>
    <name evidence="9" type="ORF">IAD50_05850</name>
</gene>
<evidence type="ECO:0000256" key="5">
    <source>
        <dbReference type="ARBA" id="ARBA00037900"/>
    </source>
</evidence>
<reference evidence="9" key="1">
    <citation type="submission" date="2020-10" db="EMBL/GenBank/DDBJ databases">
        <authorList>
            <person name="Gilroy R."/>
        </authorList>
    </citation>
    <scope>NUCLEOTIDE SEQUENCE</scope>
    <source>
        <strain evidence="9">CHK195-4489</strain>
    </source>
</reference>
<dbReference type="AlphaFoldDB" id="A0A9D1I884"/>
<proteinExistence type="inferred from homology"/>
<dbReference type="EMBL" id="DVMM01000122">
    <property type="protein sequence ID" value="HIU29804.1"/>
    <property type="molecule type" value="Genomic_DNA"/>
</dbReference>
<evidence type="ECO:0000259" key="8">
    <source>
        <dbReference type="Pfam" id="PF00857"/>
    </source>
</evidence>
<keyword evidence="2" id="KW-0662">Pyridine nucleotide biosynthesis</keyword>
<comment type="pathway">
    <text evidence="5">Cofactor biosynthesis; nicotinate biosynthesis; nicotinate from nicotinamide: step 1/1.</text>
</comment>
<keyword evidence="4 9" id="KW-0378">Hydrolase</keyword>
<comment type="caution">
    <text evidence="9">The sequence shown here is derived from an EMBL/GenBank/DDBJ whole genome shotgun (WGS) entry which is preliminary data.</text>
</comment>
<dbReference type="PANTHER" id="PTHR11080">
    <property type="entry name" value="PYRAZINAMIDASE/NICOTINAMIDASE"/>
    <property type="match status" value="1"/>
</dbReference>
<dbReference type="Pfam" id="PF00857">
    <property type="entry name" value="Isochorismatase"/>
    <property type="match status" value="1"/>
</dbReference>
<dbReference type="Proteomes" id="UP000824089">
    <property type="component" value="Unassembled WGS sequence"/>
</dbReference>
<accession>A0A9D1I884</accession>
<evidence type="ECO:0000313" key="9">
    <source>
        <dbReference type="EMBL" id="HIU29804.1"/>
    </source>
</evidence>
<dbReference type="GO" id="GO:0019363">
    <property type="term" value="P:pyridine nucleotide biosynthetic process"/>
    <property type="evidence" value="ECO:0007669"/>
    <property type="project" value="UniProtKB-KW"/>
</dbReference>
<comment type="similarity">
    <text evidence="1">Belongs to the isochorismatase family.</text>
</comment>
<dbReference type="GO" id="GO:0046872">
    <property type="term" value="F:metal ion binding"/>
    <property type="evidence" value="ECO:0007669"/>
    <property type="project" value="UniProtKB-KW"/>
</dbReference>
<evidence type="ECO:0000256" key="2">
    <source>
        <dbReference type="ARBA" id="ARBA00022642"/>
    </source>
</evidence>
<dbReference type="PANTHER" id="PTHR11080:SF2">
    <property type="entry name" value="LD05707P"/>
    <property type="match status" value="1"/>
</dbReference>
<dbReference type="EC" id="3.5.1.19" evidence="6"/>
<dbReference type="GO" id="GO:0008936">
    <property type="term" value="F:nicotinamidase activity"/>
    <property type="evidence" value="ECO:0007669"/>
    <property type="project" value="UniProtKB-EC"/>
</dbReference>
<feature type="domain" description="Isochorismatase-like" evidence="8">
    <location>
        <begin position="4"/>
        <end position="173"/>
    </location>
</feature>
<dbReference type="CDD" id="cd00431">
    <property type="entry name" value="cysteine_hydrolases"/>
    <property type="match status" value="1"/>
</dbReference>
<dbReference type="Gene3D" id="3.40.50.850">
    <property type="entry name" value="Isochorismatase-like"/>
    <property type="match status" value="1"/>
</dbReference>
<name>A0A9D1I884_9CLOT</name>
<evidence type="ECO:0000313" key="10">
    <source>
        <dbReference type="Proteomes" id="UP000824089"/>
    </source>
</evidence>
<organism evidence="9 10">
    <name type="scientific">Candidatus Egerieisoma faecipullorum</name>
    <dbReference type="NCBI Taxonomy" id="2840963"/>
    <lineage>
        <taxon>Bacteria</taxon>
        <taxon>Bacillati</taxon>
        <taxon>Bacillota</taxon>
        <taxon>Clostridia</taxon>
        <taxon>Eubacteriales</taxon>
        <taxon>Clostridiaceae</taxon>
        <taxon>Clostridiaceae incertae sedis</taxon>
        <taxon>Candidatus Egerieisoma</taxon>
    </lineage>
</organism>
<dbReference type="InterPro" id="IPR036380">
    <property type="entry name" value="Isochorismatase-like_sf"/>
</dbReference>
<dbReference type="InterPro" id="IPR052347">
    <property type="entry name" value="Isochorismatase_Nicotinamidase"/>
</dbReference>